<accession>A0A0U0ZJH8</accession>
<gene>
    <name evidence="7" type="primary">yhjD</name>
    <name evidence="8" type="ORF">D2E76_02980</name>
    <name evidence="7" type="ORF">ERS075579_01516</name>
</gene>
<dbReference type="GO" id="GO:0005886">
    <property type="term" value="C:plasma membrane"/>
    <property type="evidence" value="ECO:0007669"/>
    <property type="project" value="UniProtKB-SubCell"/>
</dbReference>
<organism evidence="7 9">
    <name type="scientific">Mycobacteroides abscessus</name>
    <dbReference type="NCBI Taxonomy" id="36809"/>
    <lineage>
        <taxon>Bacteria</taxon>
        <taxon>Bacillati</taxon>
        <taxon>Actinomycetota</taxon>
        <taxon>Actinomycetes</taxon>
        <taxon>Mycobacteriales</taxon>
        <taxon>Mycobacteriaceae</taxon>
        <taxon>Mycobacteroides</taxon>
    </lineage>
</organism>
<feature type="transmembrane region" description="Helical" evidence="6">
    <location>
        <begin position="189"/>
        <end position="210"/>
    </location>
</feature>
<feature type="transmembrane region" description="Helical" evidence="6">
    <location>
        <begin position="318"/>
        <end position="338"/>
    </location>
</feature>
<evidence type="ECO:0000313" key="9">
    <source>
        <dbReference type="Proteomes" id="UP000045782"/>
    </source>
</evidence>
<evidence type="ECO:0000256" key="4">
    <source>
        <dbReference type="ARBA" id="ARBA00022989"/>
    </source>
</evidence>
<dbReference type="InterPro" id="IPR017039">
    <property type="entry name" value="Virul_fac_BrkB"/>
</dbReference>
<name>A0A0U0ZJH8_9MYCO</name>
<proteinExistence type="predicted"/>
<feature type="transmembrane region" description="Helical" evidence="6">
    <location>
        <begin position="231"/>
        <end position="252"/>
    </location>
</feature>
<keyword evidence="4 6" id="KW-1133">Transmembrane helix</keyword>
<dbReference type="Proteomes" id="UP000284557">
    <property type="component" value="Unassembled WGS sequence"/>
</dbReference>
<evidence type="ECO:0000256" key="3">
    <source>
        <dbReference type="ARBA" id="ARBA00022692"/>
    </source>
</evidence>
<dbReference type="NCBIfam" id="TIGR00766">
    <property type="entry name" value="inner membrane protein YhjD"/>
    <property type="match status" value="1"/>
</dbReference>
<evidence type="ECO:0000256" key="2">
    <source>
        <dbReference type="ARBA" id="ARBA00022475"/>
    </source>
</evidence>
<evidence type="ECO:0000313" key="8">
    <source>
        <dbReference type="EMBL" id="RIT44014.1"/>
    </source>
</evidence>
<evidence type="ECO:0000256" key="1">
    <source>
        <dbReference type="ARBA" id="ARBA00004651"/>
    </source>
</evidence>
<reference evidence="7 9" key="1">
    <citation type="submission" date="2015-03" db="EMBL/GenBank/DDBJ databases">
        <authorList>
            <person name="Murphy D."/>
        </authorList>
    </citation>
    <scope>NUCLEOTIDE SEQUENCE [LARGE SCALE GENOMIC DNA]</scope>
    <source>
        <strain evidence="7 9">PAP088</strain>
    </source>
</reference>
<evidence type="ECO:0000313" key="10">
    <source>
        <dbReference type="Proteomes" id="UP000284557"/>
    </source>
</evidence>
<keyword evidence="5 6" id="KW-0472">Membrane</keyword>
<dbReference type="InterPro" id="IPR005274">
    <property type="entry name" value="IM_pro_YhjD"/>
</dbReference>
<evidence type="ECO:0000313" key="7">
    <source>
        <dbReference type="EMBL" id="CPV43647.1"/>
    </source>
</evidence>
<reference evidence="8 10" key="2">
    <citation type="submission" date="2018-08" db="EMBL/GenBank/DDBJ databases">
        <title>Linezolid Resistance in Mycobacterium abscessus: MIC Distribution and Comprehensive Investigation of Resistance Mechanisms.</title>
        <authorList>
            <person name="Ye M."/>
            <person name="Xu L."/>
            <person name="Zou Y."/>
            <person name="Li B."/>
            <person name="Guo Q."/>
            <person name="Zhang Y."/>
            <person name="Zhan M."/>
            <person name="Xu B."/>
            <person name="Yu F."/>
            <person name="Zhang Z."/>
            <person name="Chu H."/>
        </authorList>
    </citation>
    <scope>NUCLEOTIDE SEQUENCE [LARGE SCALE GENOMIC DNA]</scope>
    <source>
        <strain evidence="8 10">G143</strain>
    </source>
</reference>
<evidence type="ECO:0000256" key="6">
    <source>
        <dbReference type="SAM" id="Phobius"/>
    </source>
</evidence>
<dbReference type="EMBL" id="QXBN01000001">
    <property type="protein sequence ID" value="RIT44014.1"/>
    <property type="molecule type" value="Genomic_DNA"/>
</dbReference>
<dbReference type="PANTHER" id="PTHR30213:SF1">
    <property type="entry name" value="INNER MEMBRANE PROTEIN YHJD"/>
    <property type="match status" value="1"/>
</dbReference>
<dbReference type="Pfam" id="PF03631">
    <property type="entry name" value="Virul_fac_BrkB"/>
    <property type="match status" value="1"/>
</dbReference>
<feature type="transmembrane region" description="Helical" evidence="6">
    <location>
        <begin position="264"/>
        <end position="286"/>
    </location>
</feature>
<sequence length="342" mass="36809">MVAEDDKPGILDRYRARFPWFDHIMRMQERYGKVNGNFFAAGITYFTVFALFPLMMVAFAVMGFVLSRRPDTIAELRGRISGAISGEVGNQLINLMDTAIASRTSLGIAGLATAAWAGLGWMANVRAALSAMWEQPNDSENFVKGKLSDLLALGSTFVALALTIAVTAVGDEKTILRILGWMGLHDVAIPSVLLKVVTIAIATVLSWALFTWMIARLPRERLPFSSSVRAGLIAAIGFELFKQVASIYLSVIMHGPAGSTFGPVLGIMVFAYITARLLLYATAWAATSDENRPLAYVPPPEPVVITTRVETVERPSKLGVIAAFGAGVIGALGISWLGRGGD</sequence>
<keyword evidence="3 6" id="KW-0812">Transmembrane</keyword>
<dbReference type="AlphaFoldDB" id="A0A0U0ZJH8"/>
<dbReference type="EMBL" id="CSWP01000002">
    <property type="protein sequence ID" value="CPV43647.1"/>
    <property type="molecule type" value="Genomic_DNA"/>
</dbReference>
<feature type="transmembrane region" description="Helical" evidence="6">
    <location>
        <begin position="38"/>
        <end position="66"/>
    </location>
</feature>
<evidence type="ECO:0000256" key="5">
    <source>
        <dbReference type="ARBA" id="ARBA00023136"/>
    </source>
</evidence>
<dbReference type="Proteomes" id="UP000045782">
    <property type="component" value="Unassembled WGS sequence"/>
</dbReference>
<comment type="subcellular location">
    <subcellularLocation>
        <location evidence="1">Cell membrane</location>
        <topology evidence="1">Multi-pass membrane protein</topology>
    </subcellularLocation>
</comment>
<feature type="transmembrane region" description="Helical" evidence="6">
    <location>
        <begin position="150"/>
        <end position="169"/>
    </location>
</feature>
<keyword evidence="2" id="KW-1003">Cell membrane</keyword>
<protein>
    <submittedName>
        <fullName evidence="7 8">inner membrane protein YhjD</fullName>
    </submittedName>
</protein>
<dbReference type="RefSeq" id="WP_005056118.1">
    <property type="nucleotide sequence ID" value="NZ_CM125927.1"/>
</dbReference>
<dbReference type="PANTHER" id="PTHR30213">
    <property type="entry name" value="INNER MEMBRANE PROTEIN YHJD"/>
    <property type="match status" value="1"/>
</dbReference>
<feature type="transmembrane region" description="Helical" evidence="6">
    <location>
        <begin position="106"/>
        <end position="129"/>
    </location>
</feature>